<dbReference type="EMBL" id="JACHXO010000001">
    <property type="protein sequence ID" value="MBB3193800.1"/>
    <property type="molecule type" value="Genomic_DNA"/>
</dbReference>
<comment type="caution">
    <text evidence="2">The sequence shown here is derived from an EMBL/GenBank/DDBJ whole genome shotgun (WGS) entry which is preliminary data.</text>
</comment>
<keyword evidence="3" id="KW-1185">Reference proteome</keyword>
<feature type="region of interest" description="Disordered" evidence="1">
    <location>
        <begin position="270"/>
        <end position="361"/>
    </location>
</feature>
<dbReference type="RefSeq" id="WP_088448658.1">
    <property type="nucleotide sequence ID" value="NZ_JACHXO010000001.1"/>
</dbReference>
<sequence length="361" mass="40051">MHPLHRFVPTAPRAHALTVPPPHHEPVLSIAECRAVLEMETQTGKRMRSLVSFLNSNDPGAVMPEPERERFLARCEQFTDCTYMEDRWPSVGTGALRYPADEPPPLFSPRHQQMARQRAAVMDQLAADIGSASTSLLTRRCAPLEASLAELQNLIVQLMTDTQPTLCAQLESTLSAIAKRPVPTDGTGCRIAGEVNRLQKFGLDPLGPTIEALKTLRGLSKGNGARPFTRFTQPAYFNKWDRALRAVEREDWAKFERQAKELRQLHAELVPPTVPPRPQPSPQQSPPPVPPRPQPMPRSQRPIASVDPIPRSHGLPAFQRELADTKPPGSHLPSPSWHWSYSPMPEEDLPSGLISPGGMPE</sequence>
<accession>A0ABR6GNV9</accession>
<protein>
    <submittedName>
        <fullName evidence="2">Uncharacterized protein</fullName>
    </submittedName>
</protein>
<organism evidence="2 3">
    <name type="scientific">Roseateles terrae</name>
    <dbReference type="NCBI Taxonomy" id="431060"/>
    <lineage>
        <taxon>Bacteria</taxon>
        <taxon>Pseudomonadati</taxon>
        <taxon>Pseudomonadota</taxon>
        <taxon>Betaproteobacteria</taxon>
        <taxon>Burkholderiales</taxon>
        <taxon>Sphaerotilaceae</taxon>
        <taxon>Roseateles</taxon>
    </lineage>
</organism>
<gene>
    <name evidence="2" type="ORF">FHS28_001165</name>
</gene>
<evidence type="ECO:0000313" key="2">
    <source>
        <dbReference type="EMBL" id="MBB3193800.1"/>
    </source>
</evidence>
<feature type="compositionally biased region" description="Pro residues" evidence="1">
    <location>
        <begin position="272"/>
        <end position="296"/>
    </location>
</feature>
<reference evidence="2 3" key="1">
    <citation type="submission" date="2020-08" db="EMBL/GenBank/DDBJ databases">
        <title>Genomic Encyclopedia of Type Strains, Phase III (KMG-III): the genomes of soil and plant-associated and newly described type strains.</title>
        <authorList>
            <person name="Whitman W."/>
        </authorList>
    </citation>
    <scope>NUCLEOTIDE SEQUENCE [LARGE SCALE GENOMIC DNA]</scope>
    <source>
        <strain evidence="2 3">CECT 7247</strain>
    </source>
</reference>
<proteinExistence type="predicted"/>
<evidence type="ECO:0000313" key="3">
    <source>
        <dbReference type="Proteomes" id="UP000574369"/>
    </source>
</evidence>
<dbReference type="Proteomes" id="UP000574369">
    <property type="component" value="Unassembled WGS sequence"/>
</dbReference>
<name>A0ABR6GNV9_9BURK</name>
<evidence type="ECO:0000256" key="1">
    <source>
        <dbReference type="SAM" id="MobiDB-lite"/>
    </source>
</evidence>